<keyword evidence="5" id="KW-0539">Nucleus</keyword>
<dbReference type="NCBIfam" id="TIGR01557">
    <property type="entry name" value="myb_SHAQKYF"/>
    <property type="match status" value="1"/>
</dbReference>
<evidence type="ECO:0000259" key="8">
    <source>
        <dbReference type="PROSITE" id="PS51294"/>
    </source>
</evidence>
<dbReference type="SUPFAM" id="SSF46689">
    <property type="entry name" value="Homeodomain-like"/>
    <property type="match status" value="1"/>
</dbReference>
<dbReference type="Pfam" id="PF00249">
    <property type="entry name" value="Myb_DNA-binding"/>
    <property type="match status" value="1"/>
</dbReference>
<dbReference type="PROSITE" id="PS51257">
    <property type="entry name" value="PROKAR_LIPOPROTEIN"/>
    <property type="match status" value="1"/>
</dbReference>
<evidence type="ECO:0000256" key="2">
    <source>
        <dbReference type="ARBA" id="ARBA00023015"/>
    </source>
</evidence>
<dbReference type="CDD" id="cd00167">
    <property type="entry name" value="SANT"/>
    <property type="match status" value="1"/>
</dbReference>
<dbReference type="PROSITE" id="PS51293">
    <property type="entry name" value="SANT"/>
    <property type="match status" value="1"/>
</dbReference>
<dbReference type="GO" id="GO:0009739">
    <property type="term" value="P:response to gibberellin"/>
    <property type="evidence" value="ECO:0007669"/>
    <property type="project" value="TreeGrafter"/>
</dbReference>
<gene>
    <name evidence="9" type="ORF">Ahy_A10g049679</name>
</gene>
<keyword evidence="4" id="KW-0804">Transcription</keyword>
<dbReference type="InterPro" id="IPR001005">
    <property type="entry name" value="SANT/Myb"/>
</dbReference>
<name>A0A445B7N8_ARAHY</name>
<dbReference type="AlphaFoldDB" id="A0A445B7N8"/>
<keyword evidence="2" id="KW-0805">Transcription regulation</keyword>
<protein>
    <submittedName>
        <fullName evidence="9">Uncharacterized protein</fullName>
    </submittedName>
</protein>
<evidence type="ECO:0000313" key="10">
    <source>
        <dbReference type="Proteomes" id="UP000289738"/>
    </source>
</evidence>
<keyword evidence="10" id="KW-1185">Reference proteome</keyword>
<dbReference type="GO" id="GO:0006355">
    <property type="term" value="P:regulation of DNA-templated transcription"/>
    <property type="evidence" value="ECO:0007669"/>
    <property type="project" value="UniProtKB-ARBA"/>
</dbReference>
<reference evidence="9 10" key="1">
    <citation type="submission" date="2019-01" db="EMBL/GenBank/DDBJ databases">
        <title>Sequencing of cultivated peanut Arachis hypogaea provides insights into genome evolution and oil improvement.</title>
        <authorList>
            <person name="Chen X."/>
        </authorList>
    </citation>
    <scope>NUCLEOTIDE SEQUENCE [LARGE SCALE GENOMIC DNA]</scope>
    <source>
        <strain evidence="10">cv. Fuhuasheng</strain>
        <tissue evidence="9">Leaves</tissue>
    </source>
</reference>
<dbReference type="InterPro" id="IPR052245">
    <property type="entry name" value="Plant_Stress_Dev_TF"/>
</dbReference>
<evidence type="ECO:0000259" key="6">
    <source>
        <dbReference type="PROSITE" id="PS50090"/>
    </source>
</evidence>
<proteinExistence type="predicted"/>
<comment type="subcellular location">
    <subcellularLocation>
        <location evidence="1">Nucleus</location>
    </subcellularLocation>
</comment>
<evidence type="ECO:0000256" key="5">
    <source>
        <dbReference type="ARBA" id="ARBA00023242"/>
    </source>
</evidence>
<dbReference type="Gene3D" id="1.10.10.60">
    <property type="entry name" value="Homeodomain-like"/>
    <property type="match status" value="1"/>
</dbReference>
<dbReference type="STRING" id="3818.A0A445B7N8"/>
<dbReference type="InterPro" id="IPR006447">
    <property type="entry name" value="Myb_dom_plants"/>
</dbReference>
<evidence type="ECO:0000256" key="3">
    <source>
        <dbReference type="ARBA" id="ARBA00023125"/>
    </source>
</evidence>
<dbReference type="PROSITE" id="PS50090">
    <property type="entry name" value="MYB_LIKE"/>
    <property type="match status" value="1"/>
</dbReference>
<evidence type="ECO:0000313" key="9">
    <source>
        <dbReference type="EMBL" id="RYR34682.1"/>
    </source>
</evidence>
<feature type="domain" description="HTH myb-type" evidence="8">
    <location>
        <begin position="38"/>
        <end position="86"/>
    </location>
</feature>
<sequence>MVPKPFFVPNYSSLSCTSSSYGRKRPATAMEEKEVIHWNPEEREQFLKGVEKYGKGKWKRISREFVPSKTPKQVASHAQKYFLKQQEQSEENTNKRRCNNIHDMNNASNVGETEPNKLEKTLTIREPQPTKPIISLESANNNQFEVIPNSGNLHSDDPYECDQCFREALESLVAQGVTFDGNSWCIPPHTIIPRILL</sequence>
<dbReference type="GO" id="GO:0005634">
    <property type="term" value="C:nucleus"/>
    <property type="evidence" value="ECO:0007669"/>
    <property type="project" value="UniProtKB-SubCell"/>
</dbReference>
<dbReference type="InterPro" id="IPR017930">
    <property type="entry name" value="Myb_dom"/>
</dbReference>
<dbReference type="EMBL" id="SDMP01000010">
    <property type="protein sequence ID" value="RYR34682.1"/>
    <property type="molecule type" value="Genomic_DNA"/>
</dbReference>
<accession>A0A445B7N8</accession>
<evidence type="ECO:0000256" key="1">
    <source>
        <dbReference type="ARBA" id="ARBA00004123"/>
    </source>
</evidence>
<feature type="domain" description="SANT" evidence="7">
    <location>
        <begin position="38"/>
        <end position="86"/>
    </location>
</feature>
<dbReference type="PANTHER" id="PTHR44191">
    <property type="entry name" value="TRANSCRIPTION FACTOR KUA1"/>
    <property type="match status" value="1"/>
</dbReference>
<evidence type="ECO:0000256" key="4">
    <source>
        <dbReference type="ARBA" id="ARBA00023163"/>
    </source>
</evidence>
<dbReference type="PANTHER" id="PTHR44191:SF2">
    <property type="entry name" value="TRANSCRIPTION FACTOR MYBS1"/>
    <property type="match status" value="1"/>
</dbReference>
<comment type="caution">
    <text evidence="9">The sequence shown here is derived from an EMBL/GenBank/DDBJ whole genome shotgun (WGS) entry which is preliminary data.</text>
</comment>
<dbReference type="PROSITE" id="PS51294">
    <property type="entry name" value="HTH_MYB"/>
    <property type="match status" value="1"/>
</dbReference>
<feature type="domain" description="Myb-like" evidence="6">
    <location>
        <begin position="38"/>
        <end position="82"/>
    </location>
</feature>
<dbReference type="GO" id="GO:0003677">
    <property type="term" value="F:DNA binding"/>
    <property type="evidence" value="ECO:0007669"/>
    <property type="project" value="UniProtKB-KW"/>
</dbReference>
<dbReference type="InterPro" id="IPR017884">
    <property type="entry name" value="SANT_dom"/>
</dbReference>
<dbReference type="InterPro" id="IPR009057">
    <property type="entry name" value="Homeodomain-like_sf"/>
</dbReference>
<keyword evidence="3" id="KW-0238">DNA-binding</keyword>
<dbReference type="SMART" id="SM00717">
    <property type="entry name" value="SANT"/>
    <property type="match status" value="1"/>
</dbReference>
<dbReference type="Proteomes" id="UP000289738">
    <property type="component" value="Chromosome A10"/>
</dbReference>
<evidence type="ECO:0000259" key="7">
    <source>
        <dbReference type="PROSITE" id="PS51293"/>
    </source>
</evidence>
<organism evidence="9 10">
    <name type="scientific">Arachis hypogaea</name>
    <name type="common">Peanut</name>
    <dbReference type="NCBI Taxonomy" id="3818"/>
    <lineage>
        <taxon>Eukaryota</taxon>
        <taxon>Viridiplantae</taxon>
        <taxon>Streptophyta</taxon>
        <taxon>Embryophyta</taxon>
        <taxon>Tracheophyta</taxon>
        <taxon>Spermatophyta</taxon>
        <taxon>Magnoliopsida</taxon>
        <taxon>eudicotyledons</taxon>
        <taxon>Gunneridae</taxon>
        <taxon>Pentapetalae</taxon>
        <taxon>rosids</taxon>
        <taxon>fabids</taxon>
        <taxon>Fabales</taxon>
        <taxon>Fabaceae</taxon>
        <taxon>Papilionoideae</taxon>
        <taxon>50 kb inversion clade</taxon>
        <taxon>dalbergioids sensu lato</taxon>
        <taxon>Dalbergieae</taxon>
        <taxon>Pterocarpus clade</taxon>
        <taxon>Arachis</taxon>
    </lineage>
</organism>
<dbReference type="GO" id="GO:0009751">
    <property type="term" value="P:response to salicylic acid"/>
    <property type="evidence" value="ECO:0007669"/>
    <property type="project" value="TreeGrafter"/>
</dbReference>